<evidence type="ECO:0000313" key="1">
    <source>
        <dbReference type="EMBL" id="KFG91846.1"/>
    </source>
</evidence>
<dbReference type="Pfam" id="PF10055">
    <property type="entry name" value="DUF2292"/>
    <property type="match status" value="1"/>
</dbReference>
<organism evidence="1 2">
    <name type="scientific">Sphingobium herbicidovorans (strain ATCC 700291 / DSM 11019 / CCUG 56400 / KCTC 2939 / LMG 18315 / NBRC 16415 / MH)</name>
    <name type="common">Sphingomonas herbicidovorans</name>
    <dbReference type="NCBI Taxonomy" id="1219045"/>
    <lineage>
        <taxon>Bacteria</taxon>
        <taxon>Pseudomonadati</taxon>
        <taxon>Pseudomonadota</taxon>
        <taxon>Alphaproteobacteria</taxon>
        <taxon>Sphingomonadales</taxon>
        <taxon>Sphingomonadaceae</taxon>
        <taxon>Sphingobium</taxon>
    </lineage>
</organism>
<dbReference type="Proteomes" id="UP000024284">
    <property type="component" value="Unassembled WGS sequence"/>
</dbReference>
<dbReference type="EMBL" id="JFZA02000001">
    <property type="protein sequence ID" value="KFG91846.1"/>
    <property type="molecule type" value="Genomic_DNA"/>
</dbReference>
<name>A0A086PEM8_SPHHM</name>
<dbReference type="STRING" id="76947.GCA_002080435_00925"/>
<sequence>MTGATRLAWVSDIFAFLSIKSVEIKVGSEVLVSDNPTIPFASNGGVQGQRHDIAVSVEKVRGVLEALRFGSITLTVHDARVVQIDVTEKTRLTA</sequence>
<dbReference type="AlphaFoldDB" id="A0A086PEM8"/>
<protein>
    <submittedName>
        <fullName evidence="1">Uncharacterized protein</fullName>
    </submittedName>
</protein>
<dbReference type="eggNOG" id="COG5583">
    <property type="taxonomic scope" value="Bacteria"/>
</dbReference>
<keyword evidence="2" id="KW-1185">Reference proteome</keyword>
<dbReference type="InterPro" id="IPR018743">
    <property type="entry name" value="DUF2292"/>
</dbReference>
<evidence type="ECO:0000313" key="2">
    <source>
        <dbReference type="Proteomes" id="UP000024284"/>
    </source>
</evidence>
<dbReference type="OrthoDB" id="7451540at2"/>
<comment type="caution">
    <text evidence="1">The sequence shown here is derived from an EMBL/GenBank/DDBJ whole genome shotgun (WGS) entry which is preliminary data.</text>
</comment>
<gene>
    <name evidence="1" type="ORF">BV98_000095</name>
</gene>
<dbReference type="PATRIC" id="fig|1219045.3.peg.99"/>
<proteinExistence type="predicted"/>
<accession>A0A086PEM8</accession>
<reference evidence="1" key="1">
    <citation type="submission" date="2014-08" db="EMBL/GenBank/DDBJ databases">
        <title>Draft genome sequences of Sphingobium herbicidovorans.</title>
        <authorList>
            <person name="Gan H.M."/>
            <person name="Gan H.Y."/>
            <person name="Savka M.A."/>
        </authorList>
    </citation>
    <scope>NUCLEOTIDE SEQUENCE [LARGE SCALE GENOMIC DNA]</scope>
    <source>
        <strain evidence="1">NBRC 16415</strain>
    </source>
</reference>